<dbReference type="Proteomes" id="UP000799423">
    <property type="component" value="Unassembled WGS sequence"/>
</dbReference>
<sequence length="154" mass="17031">MPLTTPALLHHHLRALLHVESTKRDRLRRLPKRARPCSPAALCLFRRAANRGILFAPVVEATRGDSAPTGSDCPSSHRLLSAHSPFGQRSTALATFNLRRADPLFDHPGHSIIGVFSSVSDSIPISYRRHWYNLQLIISWACCALPVRGGVKRG</sequence>
<name>A0A6A7BFJ7_9PLEO</name>
<dbReference type="EMBL" id="MU006295">
    <property type="protein sequence ID" value="KAF2853457.1"/>
    <property type="molecule type" value="Genomic_DNA"/>
</dbReference>
<reference evidence="1" key="1">
    <citation type="submission" date="2020-01" db="EMBL/GenBank/DDBJ databases">
        <authorList>
            <consortium name="DOE Joint Genome Institute"/>
            <person name="Haridas S."/>
            <person name="Albert R."/>
            <person name="Binder M."/>
            <person name="Bloem J."/>
            <person name="Labutti K."/>
            <person name="Salamov A."/>
            <person name="Andreopoulos B."/>
            <person name="Baker S.E."/>
            <person name="Barry K."/>
            <person name="Bills G."/>
            <person name="Bluhm B.H."/>
            <person name="Cannon C."/>
            <person name="Castanera R."/>
            <person name="Culley D.E."/>
            <person name="Daum C."/>
            <person name="Ezra D."/>
            <person name="Gonzalez J.B."/>
            <person name="Henrissat B."/>
            <person name="Kuo A."/>
            <person name="Liang C."/>
            <person name="Lipzen A."/>
            <person name="Lutzoni F."/>
            <person name="Magnuson J."/>
            <person name="Mondo S."/>
            <person name="Nolan M."/>
            <person name="Ohm R."/>
            <person name="Pangilinan J."/>
            <person name="Park H.-J."/>
            <person name="Ramirez L."/>
            <person name="Alfaro M."/>
            <person name="Sun H."/>
            <person name="Tritt A."/>
            <person name="Yoshinaga Y."/>
            <person name="Zwiers L.-H."/>
            <person name="Turgeon B.G."/>
            <person name="Goodwin S.B."/>
            <person name="Spatafora J.W."/>
            <person name="Crous P.W."/>
            <person name="Grigoriev I.V."/>
        </authorList>
    </citation>
    <scope>NUCLEOTIDE SEQUENCE</scope>
    <source>
        <strain evidence="1">IPT5</strain>
    </source>
</reference>
<evidence type="ECO:0000313" key="2">
    <source>
        <dbReference type="Proteomes" id="UP000799423"/>
    </source>
</evidence>
<dbReference type="AlphaFoldDB" id="A0A6A7BFJ7"/>
<organism evidence="1 2">
    <name type="scientific">Plenodomus tracheiphilus IPT5</name>
    <dbReference type="NCBI Taxonomy" id="1408161"/>
    <lineage>
        <taxon>Eukaryota</taxon>
        <taxon>Fungi</taxon>
        <taxon>Dikarya</taxon>
        <taxon>Ascomycota</taxon>
        <taxon>Pezizomycotina</taxon>
        <taxon>Dothideomycetes</taxon>
        <taxon>Pleosporomycetidae</taxon>
        <taxon>Pleosporales</taxon>
        <taxon>Pleosporineae</taxon>
        <taxon>Leptosphaeriaceae</taxon>
        <taxon>Plenodomus</taxon>
    </lineage>
</organism>
<protein>
    <submittedName>
        <fullName evidence="1">Uncharacterized protein</fullName>
    </submittedName>
</protein>
<keyword evidence="2" id="KW-1185">Reference proteome</keyword>
<evidence type="ECO:0000313" key="1">
    <source>
        <dbReference type="EMBL" id="KAF2853457.1"/>
    </source>
</evidence>
<proteinExistence type="predicted"/>
<accession>A0A6A7BFJ7</accession>
<gene>
    <name evidence="1" type="ORF">T440DRAFT_476718</name>
</gene>